<evidence type="ECO:0000313" key="2">
    <source>
        <dbReference type="EMBL" id="SEN75278.1"/>
    </source>
</evidence>
<organism evidence="2 3">
    <name type="scientific">Nitrosomonas marina</name>
    <dbReference type="NCBI Taxonomy" id="917"/>
    <lineage>
        <taxon>Bacteria</taxon>
        <taxon>Pseudomonadati</taxon>
        <taxon>Pseudomonadota</taxon>
        <taxon>Betaproteobacteria</taxon>
        <taxon>Nitrosomonadales</taxon>
        <taxon>Nitrosomonadaceae</taxon>
        <taxon>Nitrosomonas</taxon>
    </lineage>
</organism>
<dbReference type="EMBL" id="FOCP01000052">
    <property type="protein sequence ID" value="SEN75278.1"/>
    <property type="molecule type" value="Genomic_DNA"/>
</dbReference>
<dbReference type="AlphaFoldDB" id="A0A1H8J5I4"/>
<dbReference type="RefSeq" id="WP_218144002.1">
    <property type="nucleotide sequence ID" value="NZ_FOCP01000052.1"/>
</dbReference>
<name>A0A1H8J5I4_9PROT</name>
<sequence>MAAKPKLTPEQWAEVRKTWENDSRDGFAWLVKELDLPVSRPAVRKVALTENWTKKKQKNAPEKTAKKDQKNKVSKVSQKTETKVSETIIETFKSDAEEIERGRGRPTKYRNEYAEQAYKLCLLGYTDKELADFFGVEEQTINNWKLDHKEFFESLSNGKVRADAVAAERLFVRVCGYKRTESKTKIGFDKNGKEFNIERTVTEKEVPPDVNAAFLWLKNRQASRWRDRVDNSIKLDGETLKGIADKFTEIMEKARERQKAVLIERGILIDNETGRPVDG</sequence>
<proteinExistence type="predicted"/>
<protein>
    <recommendedName>
        <fullName evidence="4">Phage terminase small subunit</fullName>
    </recommendedName>
</protein>
<gene>
    <name evidence="2" type="ORF">SAMN05216325_1525</name>
</gene>
<reference evidence="2 3" key="1">
    <citation type="submission" date="2016-10" db="EMBL/GenBank/DDBJ databases">
        <authorList>
            <person name="de Groot N.N."/>
        </authorList>
    </citation>
    <scope>NUCLEOTIDE SEQUENCE [LARGE SCALE GENOMIC DNA]</scope>
    <source>
        <strain evidence="2 3">Nm22</strain>
    </source>
</reference>
<dbReference type="Proteomes" id="UP000199459">
    <property type="component" value="Unassembled WGS sequence"/>
</dbReference>
<feature type="region of interest" description="Disordered" evidence="1">
    <location>
        <begin position="53"/>
        <end position="78"/>
    </location>
</feature>
<accession>A0A1H8J5I4</accession>
<evidence type="ECO:0000313" key="3">
    <source>
        <dbReference type="Proteomes" id="UP000199459"/>
    </source>
</evidence>
<evidence type="ECO:0008006" key="4">
    <source>
        <dbReference type="Google" id="ProtNLM"/>
    </source>
</evidence>
<evidence type="ECO:0000256" key="1">
    <source>
        <dbReference type="SAM" id="MobiDB-lite"/>
    </source>
</evidence>
<feature type="compositionally biased region" description="Basic and acidic residues" evidence="1">
    <location>
        <begin position="59"/>
        <end position="71"/>
    </location>
</feature>